<dbReference type="OrthoDB" id="1353432at2"/>
<name>A0A1G5KJI4_9FLAO</name>
<dbReference type="Proteomes" id="UP000199354">
    <property type="component" value="Unassembled WGS sequence"/>
</dbReference>
<dbReference type="EMBL" id="FMVF01000043">
    <property type="protein sequence ID" value="SCZ00524.1"/>
    <property type="molecule type" value="Genomic_DNA"/>
</dbReference>
<keyword evidence="2" id="KW-1185">Reference proteome</keyword>
<proteinExistence type="predicted"/>
<evidence type="ECO:0000313" key="1">
    <source>
        <dbReference type="EMBL" id="SCZ00524.1"/>
    </source>
</evidence>
<sequence>MKQLIVIFISLFTINSFCQNDFTEKTSFKQKPNGELAAENFSFSYSNGKLTVTDMDLNIIKNHAVEFYNSSYSRDGNFYLVAYMSDLKKFDQVDSKKNFLGIFTFFYDKKGGALLKIKIDSILDDKTNRPANDVFYTEKGKEVIFGN</sequence>
<dbReference type="AlphaFoldDB" id="A0A1G5KJI4"/>
<gene>
    <name evidence="1" type="ORF">SAMN02927903_03333</name>
</gene>
<dbReference type="RefSeq" id="WP_139149797.1">
    <property type="nucleotide sequence ID" value="NZ_FMVF01000043.1"/>
</dbReference>
<evidence type="ECO:0000313" key="2">
    <source>
        <dbReference type="Proteomes" id="UP000199354"/>
    </source>
</evidence>
<accession>A0A1G5KJI4</accession>
<reference evidence="1 2" key="1">
    <citation type="submission" date="2016-10" db="EMBL/GenBank/DDBJ databases">
        <authorList>
            <person name="de Groot N.N."/>
        </authorList>
    </citation>
    <scope>NUCLEOTIDE SEQUENCE [LARGE SCALE GENOMIC DNA]</scope>
    <source>
        <strain evidence="1 2">CGMCC 1.7031</strain>
    </source>
</reference>
<dbReference type="STRING" id="490189.SAMN02927903_03333"/>
<protein>
    <submittedName>
        <fullName evidence="1">Uncharacterized protein</fullName>
    </submittedName>
</protein>
<organism evidence="1 2">
    <name type="scientific">Flavobacterium caeni</name>
    <dbReference type="NCBI Taxonomy" id="490189"/>
    <lineage>
        <taxon>Bacteria</taxon>
        <taxon>Pseudomonadati</taxon>
        <taxon>Bacteroidota</taxon>
        <taxon>Flavobacteriia</taxon>
        <taxon>Flavobacteriales</taxon>
        <taxon>Flavobacteriaceae</taxon>
        <taxon>Flavobacterium</taxon>
    </lineage>
</organism>